<dbReference type="InterPro" id="IPR003615">
    <property type="entry name" value="HNH_nuc"/>
</dbReference>
<reference evidence="1 2" key="1">
    <citation type="submission" date="2023-07" db="EMBL/GenBank/DDBJ databases">
        <title>Sequencing the genomes of 1000 actinobacteria strains.</title>
        <authorList>
            <person name="Klenk H.-P."/>
        </authorList>
    </citation>
    <scope>NUCLEOTIDE SEQUENCE [LARGE SCALE GENOMIC DNA]</scope>
    <source>
        <strain evidence="1 2">DSM 44508</strain>
    </source>
</reference>
<evidence type="ECO:0008006" key="3">
    <source>
        <dbReference type="Google" id="ProtNLM"/>
    </source>
</evidence>
<dbReference type="RefSeq" id="WP_277105491.1">
    <property type="nucleotide sequence ID" value="NZ_BAAAJS010000078.1"/>
</dbReference>
<comment type="caution">
    <text evidence="1">The sequence shown here is derived from an EMBL/GenBank/DDBJ whole genome shotgun (WGS) entry which is preliminary data.</text>
</comment>
<evidence type="ECO:0000313" key="2">
    <source>
        <dbReference type="Proteomes" id="UP001183619"/>
    </source>
</evidence>
<keyword evidence="2" id="KW-1185">Reference proteome</keyword>
<gene>
    <name evidence="1" type="ORF">J2S37_001892</name>
</gene>
<dbReference type="CDD" id="cd00085">
    <property type="entry name" value="HNHc"/>
    <property type="match status" value="1"/>
</dbReference>
<sequence length="391" mass="44086">MEPCYSCLNPSHEVSALTAEVNRMNFLRWEPLSHDLLDKDVDAYSRLLAARTGVSARMACNYVMAFHTLRQFPLVLGLQRQMWLLDLPRISLVFNHLCSVDERHYEVIDACLYHFLCPTKYDQELPSAREIIKHVNAILADLFGVDNLDGVVAREPKGVRLSDVSEGRSSLEITTDSVTGRAMWAALKSVAKRFSVSLEEAARKIFFDGRDIDVKVVVHAHRLEGTDDLYVPGAGFLSTEDRSRWVPIQRSMDGVEDKVSCAYHTPDDMKAFMDMRDGQCRGPSCSRRVEDTDRDHWHNFTGANTQVSNLVSLCRRCHNLKSAGTLSYALRADGAVSWTLPDGSTSTNLAVPRSRLFGQTFAQRIESRAENLRTFVQLLRSHALESHPPDE</sequence>
<organism evidence="1 2">
    <name type="scientific">Corynebacterium felinum</name>
    <dbReference type="NCBI Taxonomy" id="131318"/>
    <lineage>
        <taxon>Bacteria</taxon>
        <taxon>Bacillati</taxon>
        <taxon>Actinomycetota</taxon>
        <taxon>Actinomycetes</taxon>
        <taxon>Mycobacteriales</taxon>
        <taxon>Corynebacteriaceae</taxon>
        <taxon>Corynebacterium</taxon>
    </lineage>
</organism>
<protein>
    <recommendedName>
        <fullName evidence="3">HNH nuclease domain-containing protein</fullName>
    </recommendedName>
</protein>
<proteinExistence type="predicted"/>
<dbReference type="Proteomes" id="UP001183619">
    <property type="component" value="Unassembled WGS sequence"/>
</dbReference>
<evidence type="ECO:0000313" key="1">
    <source>
        <dbReference type="EMBL" id="MDR7355354.1"/>
    </source>
</evidence>
<name>A0ABU2BD92_9CORY</name>
<dbReference type="EMBL" id="JAVDYF010000001">
    <property type="protein sequence ID" value="MDR7355354.1"/>
    <property type="molecule type" value="Genomic_DNA"/>
</dbReference>
<accession>A0ABU2BD92</accession>